<dbReference type="GO" id="GO:0016757">
    <property type="term" value="F:glycosyltransferase activity"/>
    <property type="evidence" value="ECO:0007669"/>
    <property type="project" value="InterPro"/>
</dbReference>
<dbReference type="Gene3D" id="3.40.50.2000">
    <property type="entry name" value="Glycogen Phosphorylase B"/>
    <property type="match status" value="2"/>
</dbReference>
<dbReference type="AlphaFoldDB" id="A0A8J7Z208"/>
<dbReference type="Pfam" id="PF13439">
    <property type="entry name" value="Glyco_transf_4"/>
    <property type="match status" value="1"/>
</dbReference>
<dbReference type="Pfam" id="PF00534">
    <property type="entry name" value="Glycos_transf_1"/>
    <property type="match status" value="1"/>
</dbReference>
<evidence type="ECO:0000313" key="3">
    <source>
        <dbReference type="EMBL" id="NDJ16346.1"/>
    </source>
</evidence>
<dbReference type="Proteomes" id="UP000646053">
    <property type="component" value="Unassembled WGS sequence"/>
</dbReference>
<proteinExistence type="predicted"/>
<dbReference type="InterPro" id="IPR001296">
    <property type="entry name" value="Glyco_trans_1"/>
</dbReference>
<dbReference type="RefSeq" id="WP_162421863.1">
    <property type="nucleotide sequence ID" value="NZ_WVIE01000003.1"/>
</dbReference>
<evidence type="ECO:0000313" key="4">
    <source>
        <dbReference type="Proteomes" id="UP000646053"/>
    </source>
</evidence>
<feature type="domain" description="Glycosyltransferase subfamily 4-like N-terminal" evidence="2">
    <location>
        <begin position="13"/>
        <end position="178"/>
    </location>
</feature>
<dbReference type="InterPro" id="IPR028098">
    <property type="entry name" value="Glyco_trans_4-like_N"/>
</dbReference>
<name>A0A8J7Z208_9CYAN</name>
<organism evidence="3 4">
    <name type="scientific">Myxacorys almedinensis A</name>
    <dbReference type="NCBI Taxonomy" id="2690445"/>
    <lineage>
        <taxon>Bacteria</taxon>
        <taxon>Bacillati</taxon>
        <taxon>Cyanobacteriota</taxon>
        <taxon>Cyanophyceae</taxon>
        <taxon>Leptolyngbyales</taxon>
        <taxon>Leptolyngbyaceae</taxon>
        <taxon>Myxacorys</taxon>
        <taxon>Myxacorys almedinensis</taxon>
    </lineage>
</organism>
<evidence type="ECO:0000259" key="2">
    <source>
        <dbReference type="Pfam" id="PF13439"/>
    </source>
</evidence>
<dbReference type="PANTHER" id="PTHR12526">
    <property type="entry name" value="GLYCOSYLTRANSFERASE"/>
    <property type="match status" value="1"/>
</dbReference>
<feature type="domain" description="Glycosyl transferase family 1" evidence="1">
    <location>
        <begin position="193"/>
        <end position="355"/>
    </location>
</feature>
<accession>A0A8J7Z208</accession>
<protein>
    <submittedName>
        <fullName evidence="3">Glycosyltransferase</fullName>
    </submittedName>
</protein>
<dbReference type="SUPFAM" id="SSF53756">
    <property type="entry name" value="UDP-Glycosyltransferase/glycogen phosphorylase"/>
    <property type="match status" value="1"/>
</dbReference>
<gene>
    <name evidence="3" type="ORF">GS601_03410</name>
</gene>
<evidence type="ECO:0000259" key="1">
    <source>
        <dbReference type="Pfam" id="PF00534"/>
    </source>
</evidence>
<comment type="caution">
    <text evidence="3">The sequence shown here is derived from an EMBL/GenBank/DDBJ whole genome shotgun (WGS) entry which is preliminary data.</text>
</comment>
<reference evidence="3" key="1">
    <citation type="submission" date="2019-12" db="EMBL/GenBank/DDBJ databases">
        <title>High-Quality draft genome sequences of three cyanobacteria isolated from the limestone walls of the Old Cathedral of Coimbra.</title>
        <authorList>
            <person name="Tiago I."/>
            <person name="Soares F."/>
            <person name="Portugal A."/>
        </authorList>
    </citation>
    <scope>NUCLEOTIDE SEQUENCE</scope>
    <source>
        <strain evidence="3">A</strain>
    </source>
</reference>
<sequence>MQILFLDQSGKLGGAELSLLDIAKRFPSSCLVGLFADGAFRQMLEKFDIPVQILGSQPWQVRKDSGLVKGLSSVGHLIPLVHQVASLSRDYDVIYANTQKALVVGAIASLIARRPLIYHLRDILSTDHFSRVNLQVAIAVANCCAIKVIANSEATREAFINAGGWADRVEVIYNGFEPTSYKTSAQDAVQLRQQFDLEGRFVVGHFSRLSPWKGQHILLEALAQCPADVVAVFVGEALFQEHDYVRELHQCVQQLGLSDRVRFLGFRSDVPPLMAMCDVVTHTSTSPEPFGRVIVEAMLCEKPVIAAAAGGVLELVSQGQTGWLVPPDDPASLVAAIGHCRADPDRSHAIAHQAYLEAIQRFDLDRMQQQIVHLLGQVMKSKI</sequence>
<keyword evidence="4" id="KW-1185">Reference proteome</keyword>
<dbReference type="EMBL" id="WVIE01000003">
    <property type="protein sequence ID" value="NDJ16346.1"/>
    <property type="molecule type" value="Genomic_DNA"/>
</dbReference>